<name>A0AAD2FK91_9STRA</name>
<protein>
    <submittedName>
        <fullName evidence="3">Uncharacterized protein</fullName>
    </submittedName>
</protein>
<keyword evidence="2" id="KW-0812">Transmembrane</keyword>
<keyword evidence="2" id="KW-1133">Transmembrane helix</keyword>
<comment type="caution">
    <text evidence="3">The sequence shown here is derived from an EMBL/GenBank/DDBJ whole genome shotgun (WGS) entry which is preliminary data.</text>
</comment>
<feature type="compositionally biased region" description="Polar residues" evidence="1">
    <location>
        <begin position="383"/>
        <end position="392"/>
    </location>
</feature>
<gene>
    <name evidence="3" type="ORF">CYCCA115_LOCUS10130</name>
</gene>
<dbReference type="AlphaFoldDB" id="A0AAD2FK91"/>
<dbReference type="EMBL" id="CAKOGP040001557">
    <property type="protein sequence ID" value="CAJ1945988.1"/>
    <property type="molecule type" value="Genomic_DNA"/>
</dbReference>
<proteinExistence type="predicted"/>
<keyword evidence="4" id="KW-1185">Reference proteome</keyword>
<sequence>MTAYSRHHQEHPIYPVRKLLRGDEEFVGNSHWASNCEDCQEDVKIERDPVTQFPLSYQCDKNPQWVTSSTMVQFDYEVATAINSNQDDNVLAMQWSLLEQVAEWTGLSKQCNFDYQFEDASMRPRNGNHQRRRSLNQALYYPTTIYGIRSLPKDRPGEIGDCNSLSYDSKTSECFPVTAIMTVKYRGEPQDAVFVQEYIKSVIKEQMETGPSKFFVQDVTNLGYVGERIQFTKPNDATRIKAKQTLGIAAMTTIVSLSTLLCLGIAIVMMRNKKERTSSPSVKITNLPFDLEECSTDSFPGRRNSSSDDNDEYDVPLTLMASTEEMELPPENDAGEHWTYSLDARVQDLPPPPIQLQLPPIGRPLKVQRKRKGRDSPMRIRRSSSFSTLQPISETNSELDDDDDNDSNFEQMPDVNLSFDDEIINETISISDDVTAVHKDFEFIMDEIFFNSSNDNARTGDP</sequence>
<reference evidence="3" key="1">
    <citation type="submission" date="2023-08" db="EMBL/GenBank/DDBJ databases">
        <authorList>
            <person name="Audoor S."/>
            <person name="Bilcke G."/>
        </authorList>
    </citation>
    <scope>NUCLEOTIDE SEQUENCE</scope>
</reference>
<organism evidence="3 4">
    <name type="scientific">Cylindrotheca closterium</name>
    <dbReference type="NCBI Taxonomy" id="2856"/>
    <lineage>
        <taxon>Eukaryota</taxon>
        <taxon>Sar</taxon>
        <taxon>Stramenopiles</taxon>
        <taxon>Ochrophyta</taxon>
        <taxon>Bacillariophyta</taxon>
        <taxon>Bacillariophyceae</taxon>
        <taxon>Bacillariophycidae</taxon>
        <taxon>Bacillariales</taxon>
        <taxon>Bacillariaceae</taxon>
        <taxon>Cylindrotheca</taxon>
    </lineage>
</organism>
<keyword evidence="2" id="KW-0472">Membrane</keyword>
<evidence type="ECO:0000313" key="4">
    <source>
        <dbReference type="Proteomes" id="UP001295423"/>
    </source>
</evidence>
<evidence type="ECO:0000256" key="1">
    <source>
        <dbReference type="SAM" id="MobiDB-lite"/>
    </source>
</evidence>
<dbReference type="Proteomes" id="UP001295423">
    <property type="component" value="Unassembled WGS sequence"/>
</dbReference>
<feature type="transmembrane region" description="Helical" evidence="2">
    <location>
        <begin position="246"/>
        <end position="269"/>
    </location>
</feature>
<evidence type="ECO:0000256" key="2">
    <source>
        <dbReference type="SAM" id="Phobius"/>
    </source>
</evidence>
<feature type="compositionally biased region" description="Acidic residues" evidence="1">
    <location>
        <begin position="397"/>
        <end position="407"/>
    </location>
</feature>
<feature type="region of interest" description="Disordered" evidence="1">
    <location>
        <begin position="351"/>
        <end position="413"/>
    </location>
</feature>
<accession>A0AAD2FK91</accession>
<evidence type="ECO:0000313" key="3">
    <source>
        <dbReference type="EMBL" id="CAJ1945988.1"/>
    </source>
</evidence>